<evidence type="ECO:0000256" key="6">
    <source>
        <dbReference type="PIRSR" id="PIRSR000138-1"/>
    </source>
</evidence>
<dbReference type="PANTHER" id="PTHR10578">
    <property type="entry name" value="S -2-HYDROXY-ACID OXIDASE-RELATED"/>
    <property type="match status" value="1"/>
</dbReference>
<feature type="binding site" evidence="7">
    <location>
        <begin position="352"/>
        <end position="353"/>
    </location>
    <ligand>
        <name>FMN</name>
        <dbReference type="ChEBI" id="CHEBI:58210"/>
    </ligand>
</feature>
<protein>
    <submittedName>
        <fullName evidence="9">Alpha-hydroxy-acid oxidizing enzyme</fullName>
    </submittedName>
</protein>
<feature type="binding site" evidence="7">
    <location>
        <position position="275"/>
    </location>
    <ligand>
        <name>FMN</name>
        <dbReference type="ChEBI" id="CHEBI:58210"/>
    </ligand>
</feature>
<evidence type="ECO:0000256" key="5">
    <source>
        <dbReference type="ARBA" id="ARBA00024042"/>
    </source>
</evidence>
<name>A0A291LY20_9RHOB</name>
<dbReference type="SUPFAM" id="SSF51395">
    <property type="entry name" value="FMN-linked oxidoreductases"/>
    <property type="match status" value="1"/>
</dbReference>
<comment type="cofactor">
    <cofactor evidence="1">
        <name>FMN</name>
        <dbReference type="ChEBI" id="CHEBI:58210"/>
    </cofactor>
</comment>
<evidence type="ECO:0000256" key="4">
    <source>
        <dbReference type="ARBA" id="ARBA00023002"/>
    </source>
</evidence>
<dbReference type="InterPro" id="IPR012133">
    <property type="entry name" value="Alpha-hydoxy_acid_DH_FMN"/>
</dbReference>
<dbReference type="Proteomes" id="UP000219050">
    <property type="component" value="Chromosome"/>
</dbReference>
<organism evidence="9 10">
    <name type="scientific">Pacificitalea manganoxidans</name>
    <dbReference type="NCBI Taxonomy" id="1411902"/>
    <lineage>
        <taxon>Bacteria</taxon>
        <taxon>Pseudomonadati</taxon>
        <taxon>Pseudomonadota</taxon>
        <taxon>Alphaproteobacteria</taxon>
        <taxon>Rhodobacterales</taxon>
        <taxon>Paracoccaceae</taxon>
        <taxon>Pacificitalea</taxon>
    </lineage>
</organism>
<keyword evidence="4" id="KW-0560">Oxidoreductase</keyword>
<dbReference type="Pfam" id="PF01070">
    <property type="entry name" value="FMN_dh"/>
    <property type="match status" value="1"/>
</dbReference>
<dbReference type="EMBL" id="CP021404">
    <property type="protein sequence ID" value="ATI41580.1"/>
    <property type="molecule type" value="Genomic_DNA"/>
</dbReference>
<dbReference type="PROSITE" id="PS51349">
    <property type="entry name" value="FMN_HYDROXY_ACID_DH_2"/>
    <property type="match status" value="1"/>
</dbReference>
<evidence type="ECO:0000259" key="8">
    <source>
        <dbReference type="PROSITE" id="PS51349"/>
    </source>
</evidence>
<dbReference type="OrthoDB" id="9770452at2"/>
<comment type="similarity">
    <text evidence="5">Belongs to the FMN-dependent alpha-hydroxy acid dehydrogenase family.</text>
</comment>
<dbReference type="KEGG" id="cmag:CBW24_05900"/>
<keyword evidence="2 7" id="KW-0285">Flavoprotein</keyword>
<dbReference type="InterPro" id="IPR008259">
    <property type="entry name" value="FMN_hydac_DH_AS"/>
</dbReference>
<proteinExistence type="inferred from homology"/>
<dbReference type="CDD" id="cd02809">
    <property type="entry name" value="alpha_hydroxyacid_oxid_FMN"/>
    <property type="match status" value="1"/>
</dbReference>
<feature type="active site" description="Proton acceptor" evidence="6">
    <location>
        <position position="299"/>
    </location>
</feature>
<keyword evidence="3 7" id="KW-0288">FMN</keyword>
<feature type="binding site" evidence="7">
    <location>
        <position position="297"/>
    </location>
    <ligand>
        <name>FMN</name>
        <dbReference type="ChEBI" id="CHEBI:58210"/>
    </ligand>
</feature>
<evidence type="ECO:0000256" key="3">
    <source>
        <dbReference type="ARBA" id="ARBA00022643"/>
    </source>
</evidence>
<dbReference type="InterPro" id="IPR037396">
    <property type="entry name" value="FMN_HAD"/>
</dbReference>
<evidence type="ECO:0000313" key="9">
    <source>
        <dbReference type="EMBL" id="ATI41580.1"/>
    </source>
</evidence>
<feature type="binding site" evidence="7">
    <location>
        <position position="46"/>
    </location>
    <ligand>
        <name>glyoxylate</name>
        <dbReference type="ChEBI" id="CHEBI:36655"/>
    </ligand>
</feature>
<evidence type="ECO:0000256" key="7">
    <source>
        <dbReference type="PIRSR" id="PIRSR000138-2"/>
    </source>
</evidence>
<feature type="binding site" evidence="7">
    <location>
        <position position="148"/>
    </location>
    <ligand>
        <name>FMN</name>
        <dbReference type="ChEBI" id="CHEBI:58210"/>
    </ligand>
</feature>
<feature type="binding site" evidence="7">
    <location>
        <begin position="329"/>
        <end position="333"/>
    </location>
    <ligand>
        <name>FMN</name>
        <dbReference type="ChEBI" id="CHEBI:58210"/>
    </ligand>
</feature>
<dbReference type="PANTHER" id="PTHR10578:SF143">
    <property type="entry name" value="FMN-DEPENDENT ALPHA-HYDROXY ACID DEHYDROGENASE PB1A11.03"/>
    <property type="match status" value="1"/>
</dbReference>
<dbReference type="RefSeq" id="WP_097372979.1">
    <property type="nucleotide sequence ID" value="NZ_CP021404.1"/>
</dbReference>
<feature type="binding site" evidence="7">
    <location>
        <position position="176"/>
    </location>
    <ligand>
        <name>FMN</name>
        <dbReference type="ChEBI" id="CHEBI:58210"/>
    </ligand>
</feature>
<sequence length="407" mass="44301">MSREPASVAIVRRKSSTVPRRLRGMLALDDFERKARRLLPKPIFEYVRGGVETDWSLAANRSDFGRYGLRPRVLRDMAGRSIATTLFGEEHSLPVGIAPMGFSAVAAYDGDVTLAKGARAAGSFAICSAASVTPLERVATEGGSRWFQTYIPGDETRIGALIDRLLRSGFDTLVVTADVPVSANRENNARNGFDAPFRLSPKLLWQGVTHPRWSLGTLGREMMTRGMPHFENMESVQGPPLFSRTLVRSTIARDRLCWANLAYIRSRWPGKLIAKGLLHPDDAREAQSVGCDGIIVSNHGGRQLDGAISALQALPDIRAAVPDMTVMFDSGIRRGTDVIKALALGADFTFVGRPFLYAAATYGVPGVQHAMRLLAEEIDRDMALLGLHTIADLRAASPLVRPLGTPV</sequence>
<dbReference type="PROSITE" id="PS00557">
    <property type="entry name" value="FMN_HYDROXY_ACID_DH_1"/>
    <property type="match status" value="1"/>
</dbReference>
<dbReference type="AlphaFoldDB" id="A0A291LY20"/>
<evidence type="ECO:0000256" key="2">
    <source>
        <dbReference type="ARBA" id="ARBA00022630"/>
    </source>
</evidence>
<feature type="binding site" evidence="7">
    <location>
        <position position="185"/>
    </location>
    <ligand>
        <name>glyoxylate</name>
        <dbReference type="ChEBI" id="CHEBI:36655"/>
    </ligand>
</feature>
<feature type="binding site" evidence="7">
    <location>
        <position position="302"/>
    </location>
    <ligand>
        <name>glyoxylate</name>
        <dbReference type="ChEBI" id="CHEBI:36655"/>
    </ligand>
</feature>
<feature type="binding site" evidence="7">
    <location>
        <position position="299"/>
    </location>
    <ligand>
        <name>glyoxylate</name>
        <dbReference type="ChEBI" id="CHEBI:36655"/>
    </ligand>
</feature>
<feature type="binding site" evidence="7">
    <location>
        <position position="128"/>
    </location>
    <ligand>
        <name>FMN</name>
        <dbReference type="ChEBI" id="CHEBI:58210"/>
    </ligand>
</feature>
<dbReference type="Gene3D" id="3.20.20.70">
    <property type="entry name" value="Aldolase class I"/>
    <property type="match status" value="1"/>
</dbReference>
<keyword evidence="10" id="KW-1185">Reference proteome</keyword>
<feature type="binding site" evidence="7">
    <location>
        <begin position="99"/>
        <end position="101"/>
    </location>
    <ligand>
        <name>FMN</name>
        <dbReference type="ChEBI" id="CHEBI:58210"/>
    </ligand>
</feature>
<gene>
    <name evidence="9" type="ORF">CBW24_05900</name>
</gene>
<evidence type="ECO:0000313" key="10">
    <source>
        <dbReference type="Proteomes" id="UP000219050"/>
    </source>
</evidence>
<evidence type="ECO:0000256" key="1">
    <source>
        <dbReference type="ARBA" id="ARBA00001917"/>
    </source>
</evidence>
<dbReference type="InterPro" id="IPR000262">
    <property type="entry name" value="FMN-dep_DH"/>
</dbReference>
<accession>A0A291LY20</accession>
<dbReference type="GO" id="GO:0010181">
    <property type="term" value="F:FMN binding"/>
    <property type="evidence" value="ECO:0007669"/>
    <property type="project" value="InterPro"/>
</dbReference>
<dbReference type="PIRSF" id="PIRSF000138">
    <property type="entry name" value="Al-hdrx_acd_dh"/>
    <property type="match status" value="1"/>
</dbReference>
<reference evidence="9 10" key="1">
    <citation type="submission" date="2017-05" db="EMBL/GenBank/DDBJ databases">
        <title>Comparative genomic and metabolic analysis of manganese-oxidizing mechanisms in Celeribater manganoxidans DY25T: its adaption to the environment of polymetallic nodule.</title>
        <authorList>
            <person name="Wang X."/>
        </authorList>
    </citation>
    <scope>NUCLEOTIDE SEQUENCE [LARGE SCALE GENOMIC DNA]</scope>
    <source>
        <strain evidence="9 10">DY25</strain>
    </source>
</reference>
<feature type="binding site" evidence="7">
    <location>
        <position position="150"/>
    </location>
    <ligand>
        <name>glyoxylate</name>
        <dbReference type="ChEBI" id="CHEBI:36655"/>
    </ligand>
</feature>
<feature type="domain" description="FMN hydroxy acid dehydrogenase" evidence="8">
    <location>
        <begin position="20"/>
        <end position="403"/>
    </location>
</feature>
<dbReference type="GO" id="GO:0016614">
    <property type="term" value="F:oxidoreductase activity, acting on CH-OH group of donors"/>
    <property type="evidence" value="ECO:0007669"/>
    <property type="project" value="UniProtKB-ARBA"/>
</dbReference>
<dbReference type="FunFam" id="3.20.20.70:FF:000029">
    <property type="entry name" value="L-lactate dehydrogenase"/>
    <property type="match status" value="1"/>
</dbReference>
<dbReference type="InterPro" id="IPR013785">
    <property type="entry name" value="Aldolase_TIM"/>
</dbReference>